<dbReference type="InterPro" id="IPR036691">
    <property type="entry name" value="Endo/exonu/phosph_ase_sf"/>
</dbReference>
<evidence type="ECO:0000313" key="2">
    <source>
        <dbReference type="EMBL" id="JAS50790.1"/>
    </source>
</evidence>
<accession>A0A1B6FKT5</accession>
<dbReference type="InterPro" id="IPR043502">
    <property type="entry name" value="DNA/RNA_pol_sf"/>
</dbReference>
<dbReference type="SUPFAM" id="SSF56219">
    <property type="entry name" value="DNase I-like"/>
    <property type="match status" value="1"/>
</dbReference>
<protein>
    <recommendedName>
        <fullName evidence="1">Reverse transcriptase domain-containing protein</fullName>
    </recommendedName>
</protein>
<dbReference type="InterPro" id="IPR000477">
    <property type="entry name" value="RT_dom"/>
</dbReference>
<dbReference type="CDD" id="cd01650">
    <property type="entry name" value="RT_nLTR_like"/>
    <property type="match status" value="1"/>
</dbReference>
<reference evidence="2" key="1">
    <citation type="submission" date="2015-11" db="EMBL/GenBank/DDBJ databases">
        <title>De novo transcriptome assembly of four potential Pierce s Disease insect vectors from Arizona vineyards.</title>
        <authorList>
            <person name="Tassone E.E."/>
        </authorList>
    </citation>
    <scope>NUCLEOTIDE SEQUENCE</scope>
</reference>
<dbReference type="AlphaFoldDB" id="A0A1B6FKT5"/>
<organism evidence="2">
    <name type="scientific">Cuerna arida</name>
    <dbReference type="NCBI Taxonomy" id="1464854"/>
    <lineage>
        <taxon>Eukaryota</taxon>
        <taxon>Metazoa</taxon>
        <taxon>Ecdysozoa</taxon>
        <taxon>Arthropoda</taxon>
        <taxon>Hexapoda</taxon>
        <taxon>Insecta</taxon>
        <taxon>Pterygota</taxon>
        <taxon>Neoptera</taxon>
        <taxon>Paraneoptera</taxon>
        <taxon>Hemiptera</taxon>
        <taxon>Auchenorrhyncha</taxon>
        <taxon>Membracoidea</taxon>
        <taxon>Cicadellidae</taxon>
        <taxon>Cicadellinae</taxon>
        <taxon>Proconiini</taxon>
        <taxon>Cuerna</taxon>
    </lineage>
</organism>
<dbReference type="GO" id="GO:0071897">
    <property type="term" value="P:DNA biosynthetic process"/>
    <property type="evidence" value="ECO:0007669"/>
    <property type="project" value="UniProtKB-ARBA"/>
</dbReference>
<gene>
    <name evidence="2" type="ORF">g.31621</name>
</gene>
<dbReference type="PROSITE" id="PS50878">
    <property type="entry name" value="RT_POL"/>
    <property type="match status" value="1"/>
</dbReference>
<dbReference type="Gene3D" id="3.60.10.10">
    <property type="entry name" value="Endonuclease/exonuclease/phosphatase"/>
    <property type="match status" value="1"/>
</dbReference>
<feature type="non-terminal residue" evidence="2">
    <location>
        <position position="1"/>
    </location>
</feature>
<feature type="domain" description="Reverse transcriptase" evidence="1">
    <location>
        <begin position="425"/>
        <end position="698"/>
    </location>
</feature>
<evidence type="ECO:0000259" key="1">
    <source>
        <dbReference type="PROSITE" id="PS50878"/>
    </source>
</evidence>
<dbReference type="Pfam" id="PF14529">
    <property type="entry name" value="Exo_endo_phos_2"/>
    <property type="match status" value="1"/>
</dbReference>
<sequence>NHTKGGVAGYAKHGLEKHVKVLKISDDDSELVCETALFEIKLKKKIVQVLGVYRPPRDNLEQALDILSSQLEYALRTKKKTVIMGDINVNNLGEHANDTDNIQVEELLSSFDIVRLNLPPTRITHETKTSIDWICTNIDPKRIQTSVILSGLSDHTAQIATLQLLSEKITVSIKEKRRTLNKNTINLFKTRLHEQPWDCVYHIEDVNESYNNFHRAIQDILNETCPVKMTRKKQHNQKNCWNAECSRLKNLYINALEKENCTGLPEDKAETAARKKDYDLRLKTLRKTQTSDYISNAENKSKALWQVINNERKSNTSVADEWELLVDGETLQDPIKIANHLNSFFATAAERTLQANNTNTYTRTPEIPPLTDNKLKLQLATHNEVLKAIDSLKPKTSSGTDEISAKLVKTCKNELINPLTALINKSLQQGVFPTQLKTAKVYPKYKSGPNTDAKSYRPISLIPTFSKIFEKIVLNRLISHLDQNLLLTSQQHGFLKGRSTSTALIQLTEHILEQLEDGATVTSLFLDFSKAFDCLNHKTLLKKLGALGIEGKSKQWFHSYLNGRQQLVEIQHVEKNTRHKIHSEIVPIRRGVPQGSVLGPVLFLLLTNDLPDQLQEYCQTTMYADDTVITLTDKSTETLNQNINITFNMTKQYCTVNELALNEKKTVQLNYSTKNKDTNILIPGIEAQNSTKYLGIIMDSKLTWKQHIDQLCKKLCSGIYVIRRVKQVSGLDTAKTAYHALVESHLRYGLVVWGSTSNNYLKRVLIHQKRAIRCLADLKYQESCRDAFKELKILTLTSLYIREAILHAISTNQTRNRDIHHHNTRNASSFAIPPHHLSLFEKKPSYKGALYYNNLPEQLRNEPTHRFKNQLTTWLQERPFYSEREFLDNQL</sequence>
<name>A0A1B6FKT5_9HEMI</name>
<dbReference type="EMBL" id="GECZ01018979">
    <property type="protein sequence ID" value="JAS50790.1"/>
    <property type="molecule type" value="Transcribed_RNA"/>
</dbReference>
<dbReference type="Pfam" id="PF00078">
    <property type="entry name" value="RVT_1"/>
    <property type="match status" value="1"/>
</dbReference>
<dbReference type="SUPFAM" id="SSF56672">
    <property type="entry name" value="DNA/RNA polymerases"/>
    <property type="match status" value="1"/>
</dbReference>
<proteinExistence type="predicted"/>
<dbReference type="GO" id="GO:0003824">
    <property type="term" value="F:catalytic activity"/>
    <property type="evidence" value="ECO:0007669"/>
    <property type="project" value="InterPro"/>
</dbReference>
<dbReference type="InterPro" id="IPR005135">
    <property type="entry name" value="Endo/exonuclease/phosphatase"/>
</dbReference>
<dbReference type="PANTHER" id="PTHR33332">
    <property type="entry name" value="REVERSE TRANSCRIPTASE DOMAIN-CONTAINING PROTEIN"/>
    <property type="match status" value="1"/>
</dbReference>